<proteinExistence type="predicted"/>
<keyword evidence="4" id="KW-1185">Reference proteome</keyword>
<feature type="region of interest" description="Disordered" evidence="1">
    <location>
        <begin position="64"/>
        <end position="87"/>
    </location>
</feature>
<dbReference type="HOGENOM" id="CLU_044484_3_1_1"/>
<evidence type="ECO:0000259" key="2">
    <source>
        <dbReference type="Pfam" id="PF13966"/>
    </source>
</evidence>
<feature type="domain" description="Reverse transcriptase zinc-binding" evidence="2">
    <location>
        <begin position="153"/>
        <end position="219"/>
    </location>
</feature>
<evidence type="ECO:0000313" key="3">
    <source>
        <dbReference type="EMBL" id="KIJ59330.1"/>
    </source>
</evidence>
<reference evidence="3 4" key="1">
    <citation type="submission" date="2014-04" db="EMBL/GenBank/DDBJ databases">
        <title>Evolutionary Origins and Diversification of the Mycorrhizal Mutualists.</title>
        <authorList>
            <consortium name="DOE Joint Genome Institute"/>
            <consortium name="Mycorrhizal Genomics Consortium"/>
            <person name="Kohler A."/>
            <person name="Kuo A."/>
            <person name="Nagy L.G."/>
            <person name="Floudas D."/>
            <person name="Copeland A."/>
            <person name="Barry K.W."/>
            <person name="Cichocki N."/>
            <person name="Veneault-Fourrey C."/>
            <person name="LaButti K."/>
            <person name="Lindquist E.A."/>
            <person name="Lipzen A."/>
            <person name="Lundell T."/>
            <person name="Morin E."/>
            <person name="Murat C."/>
            <person name="Riley R."/>
            <person name="Ohm R."/>
            <person name="Sun H."/>
            <person name="Tunlid A."/>
            <person name="Henrissat B."/>
            <person name="Grigoriev I.V."/>
            <person name="Hibbett D.S."/>
            <person name="Martin F."/>
        </authorList>
    </citation>
    <scope>NUCLEOTIDE SEQUENCE [LARGE SCALE GENOMIC DNA]</scope>
    <source>
        <strain evidence="3 4">MD-312</strain>
    </source>
</reference>
<evidence type="ECO:0000256" key="1">
    <source>
        <dbReference type="SAM" id="MobiDB-lite"/>
    </source>
</evidence>
<evidence type="ECO:0000313" key="4">
    <source>
        <dbReference type="Proteomes" id="UP000053820"/>
    </source>
</evidence>
<organism evidence="3 4">
    <name type="scientific">Hydnomerulius pinastri MD-312</name>
    <dbReference type="NCBI Taxonomy" id="994086"/>
    <lineage>
        <taxon>Eukaryota</taxon>
        <taxon>Fungi</taxon>
        <taxon>Dikarya</taxon>
        <taxon>Basidiomycota</taxon>
        <taxon>Agaricomycotina</taxon>
        <taxon>Agaricomycetes</taxon>
        <taxon>Agaricomycetidae</taxon>
        <taxon>Boletales</taxon>
        <taxon>Boletales incertae sedis</taxon>
        <taxon>Leucogyrophana</taxon>
    </lineage>
</organism>
<sequence length="311" mass="36647">MATRATSKHHILNIRTRSEQLVKDLTTELRRLDKIGWLDYEDADIMKSLVAELRQRSAPTYVSKWNSNTPRDDRTQSEALAKTGTTKNHTDKLDMSIKEEFNTYGLILEHGTQRLFYRGIQQSKKSPRKKRSTRMNLSMSTYAIHEINGATPTDSQIWKSIRDRDIPRAIRNFLWKALHNGYKIGEYWEQMENNTQRGKCILCRETETLEHILLDCESSTTSKTVWKLTEDLWRRRDPSWPSIKFGTILGSQMITFRNEKKKKMEGKTRLFRILTTEAAHLIWKIRCERIFKLGGNSDLFHTETEIHNRWV</sequence>
<dbReference type="AlphaFoldDB" id="A0A0C9VNT4"/>
<dbReference type="OrthoDB" id="2752996at2759"/>
<dbReference type="InterPro" id="IPR026960">
    <property type="entry name" value="RVT-Znf"/>
</dbReference>
<gene>
    <name evidence="3" type="ORF">HYDPIDRAFT_100879</name>
</gene>
<dbReference type="Pfam" id="PF13966">
    <property type="entry name" value="zf-RVT"/>
    <property type="match status" value="1"/>
</dbReference>
<accession>A0A0C9VNT4</accession>
<name>A0A0C9VNT4_9AGAM</name>
<feature type="non-terminal residue" evidence="3">
    <location>
        <position position="311"/>
    </location>
</feature>
<dbReference type="EMBL" id="KN839891">
    <property type="protein sequence ID" value="KIJ59330.1"/>
    <property type="molecule type" value="Genomic_DNA"/>
</dbReference>
<dbReference type="Proteomes" id="UP000053820">
    <property type="component" value="Unassembled WGS sequence"/>
</dbReference>
<protein>
    <submittedName>
        <fullName evidence="3">Unplaced genomic scaffold scaffold_57, whole genome shotgun sequence</fullName>
    </submittedName>
</protein>